<dbReference type="Gene3D" id="1.10.443.10">
    <property type="entry name" value="Intergrase catalytic core"/>
    <property type="match status" value="1"/>
</dbReference>
<dbReference type="InterPro" id="IPR044068">
    <property type="entry name" value="CB"/>
</dbReference>
<sequence length="369" mass="41071">MSPRGDKQTITLLDSNGQRLTLAIEVANAIRQGGPTVEDVVREHIDLLNRVGEDTRSGYRGRARDHIAPHLGARPVKALTWQQVTLWIRELQTKGLSHKSIANIQGLLSAAMNTAVRLGYRADNLCASVWLPRSQRVGDDMVVLEPEELDLILDNLVEHYRSFIIRLVGTGMRFGEATALHVEDLSLDAHPPTIRINKAWKQDGDRQPFIGAPKSARSRRTISLSPDLTEMMRDLTAAKRGTDLVFVNLAGRPIRNNTFWATNWTPAIIRAQNPVDASGEPDLDARGLTKRPRIHDLRHTHASWMLAAGMDMFTLSRRLGHETHATTDSRNSHMMPARQLNAAEVAAAAMGRLRRRPGPRGDAQMPSVH</sequence>
<dbReference type="InterPro" id="IPR010998">
    <property type="entry name" value="Integrase_recombinase_N"/>
</dbReference>
<evidence type="ECO:0000259" key="5">
    <source>
        <dbReference type="PROSITE" id="PS51900"/>
    </source>
</evidence>
<dbReference type="GO" id="GO:0015074">
    <property type="term" value="P:DNA integration"/>
    <property type="evidence" value="ECO:0007669"/>
    <property type="project" value="InterPro"/>
</dbReference>
<dbReference type="PANTHER" id="PTHR30349:SF64">
    <property type="entry name" value="PROPHAGE INTEGRASE INTD-RELATED"/>
    <property type="match status" value="1"/>
</dbReference>
<evidence type="ECO:0000256" key="1">
    <source>
        <dbReference type="ARBA" id="ARBA00008857"/>
    </source>
</evidence>
<dbReference type="GO" id="GO:0006310">
    <property type="term" value="P:DNA recombination"/>
    <property type="evidence" value="ECO:0007669"/>
    <property type="project" value="UniProtKB-KW"/>
</dbReference>
<comment type="similarity">
    <text evidence="1">Belongs to the 'phage' integrase family.</text>
</comment>
<dbReference type="AlphaFoldDB" id="A0A1J5R7L6"/>
<dbReference type="InterPro" id="IPR013762">
    <property type="entry name" value="Integrase-like_cat_sf"/>
</dbReference>
<accession>A0A1J5R7L6</accession>
<dbReference type="InterPro" id="IPR002104">
    <property type="entry name" value="Integrase_catalytic"/>
</dbReference>
<feature type="domain" description="Tyr recombinase" evidence="4">
    <location>
        <begin position="139"/>
        <end position="344"/>
    </location>
</feature>
<evidence type="ECO:0000259" key="4">
    <source>
        <dbReference type="PROSITE" id="PS51898"/>
    </source>
</evidence>
<dbReference type="CDD" id="cd01189">
    <property type="entry name" value="INT_ICEBs1_C_like"/>
    <property type="match status" value="1"/>
</dbReference>
<keyword evidence="2" id="KW-0238">DNA-binding</keyword>
<dbReference type="Pfam" id="PF00589">
    <property type="entry name" value="Phage_integrase"/>
    <property type="match status" value="1"/>
</dbReference>
<name>A0A1J5R7L6_9ZZZZ</name>
<dbReference type="InterPro" id="IPR011010">
    <property type="entry name" value="DNA_brk_join_enz"/>
</dbReference>
<comment type="caution">
    <text evidence="6">The sequence shown here is derived from an EMBL/GenBank/DDBJ whole genome shotgun (WGS) entry which is preliminary data.</text>
</comment>
<gene>
    <name evidence="6" type="ORF">GALL_260560</name>
</gene>
<dbReference type="PANTHER" id="PTHR30349">
    <property type="entry name" value="PHAGE INTEGRASE-RELATED"/>
    <property type="match status" value="1"/>
</dbReference>
<protein>
    <submittedName>
        <fullName evidence="6">Putative prophage phiRv2 integrase</fullName>
    </submittedName>
</protein>
<dbReference type="PROSITE" id="PS51900">
    <property type="entry name" value="CB"/>
    <property type="match status" value="1"/>
</dbReference>
<evidence type="ECO:0000256" key="2">
    <source>
        <dbReference type="ARBA" id="ARBA00023125"/>
    </source>
</evidence>
<dbReference type="Gene3D" id="1.10.150.130">
    <property type="match status" value="1"/>
</dbReference>
<dbReference type="SUPFAM" id="SSF56349">
    <property type="entry name" value="DNA breaking-rejoining enzymes"/>
    <property type="match status" value="1"/>
</dbReference>
<reference evidence="6" key="1">
    <citation type="submission" date="2016-10" db="EMBL/GenBank/DDBJ databases">
        <title>Sequence of Gallionella enrichment culture.</title>
        <authorList>
            <person name="Poehlein A."/>
            <person name="Muehling M."/>
            <person name="Daniel R."/>
        </authorList>
    </citation>
    <scope>NUCLEOTIDE SEQUENCE</scope>
</reference>
<evidence type="ECO:0000256" key="3">
    <source>
        <dbReference type="ARBA" id="ARBA00023172"/>
    </source>
</evidence>
<dbReference type="EMBL" id="MLJW01000243">
    <property type="protein sequence ID" value="OIQ91992.1"/>
    <property type="molecule type" value="Genomic_DNA"/>
</dbReference>
<evidence type="ECO:0000313" key="6">
    <source>
        <dbReference type="EMBL" id="OIQ91992.1"/>
    </source>
</evidence>
<proteinExistence type="inferred from homology"/>
<feature type="domain" description="Core-binding (CB)" evidence="5">
    <location>
        <begin position="35"/>
        <end position="116"/>
    </location>
</feature>
<keyword evidence="3" id="KW-0233">DNA recombination</keyword>
<dbReference type="PROSITE" id="PS51898">
    <property type="entry name" value="TYR_RECOMBINASE"/>
    <property type="match status" value="1"/>
</dbReference>
<organism evidence="6">
    <name type="scientific">mine drainage metagenome</name>
    <dbReference type="NCBI Taxonomy" id="410659"/>
    <lineage>
        <taxon>unclassified sequences</taxon>
        <taxon>metagenomes</taxon>
        <taxon>ecological metagenomes</taxon>
    </lineage>
</organism>
<dbReference type="GO" id="GO:0003677">
    <property type="term" value="F:DNA binding"/>
    <property type="evidence" value="ECO:0007669"/>
    <property type="project" value="UniProtKB-KW"/>
</dbReference>
<dbReference type="InterPro" id="IPR050090">
    <property type="entry name" value="Tyrosine_recombinase_XerCD"/>
</dbReference>